<dbReference type="PANTHER" id="PTHR43155:SF2">
    <property type="entry name" value="CYCLIC DI-GMP PHOSPHODIESTERASE PA4108"/>
    <property type="match status" value="1"/>
</dbReference>
<dbReference type="PROSITE" id="PS51832">
    <property type="entry name" value="HD_GYP"/>
    <property type="match status" value="1"/>
</dbReference>
<dbReference type="OrthoDB" id="9764808at2"/>
<reference evidence="2 3" key="1">
    <citation type="submission" date="2018-08" db="EMBL/GenBank/DDBJ databases">
        <title>Thalassotalea euphylliae genome.</title>
        <authorList>
            <person name="Summers S."/>
            <person name="Rice S.A."/>
            <person name="Freckelton M.L."/>
            <person name="Nedved B.T."/>
            <person name="Hadfield M.G."/>
        </authorList>
    </citation>
    <scope>NUCLEOTIDE SEQUENCE [LARGE SCALE GENOMIC DNA]</scope>
    <source>
        <strain evidence="2 3">H1</strain>
    </source>
</reference>
<evidence type="ECO:0000259" key="1">
    <source>
        <dbReference type="PROSITE" id="PS51832"/>
    </source>
</evidence>
<gene>
    <name evidence="2" type="ORF">DXX93_16310</name>
</gene>
<dbReference type="RefSeq" id="WP_116009033.1">
    <property type="nucleotide sequence ID" value="NZ_QUOU01000001.1"/>
</dbReference>
<evidence type="ECO:0000313" key="2">
    <source>
        <dbReference type="EMBL" id="REL27969.1"/>
    </source>
</evidence>
<dbReference type="InterPro" id="IPR021812">
    <property type="entry name" value="DUF3391"/>
</dbReference>
<organism evidence="2 3">
    <name type="scientific">Thalassotalea euphylliae</name>
    <dbReference type="NCBI Taxonomy" id="1655234"/>
    <lineage>
        <taxon>Bacteria</taxon>
        <taxon>Pseudomonadati</taxon>
        <taxon>Pseudomonadota</taxon>
        <taxon>Gammaproteobacteria</taxon>
        <taxon>Alteromonadales</taxon>
        <taxon>Colwelliaceae</taxon>
        <taxon>Thalassotalea</taxon>
    </lineage>
</organism>
<dbReference type="GO" id="GO:0008081">
    <property type="term" value="F:phosphoric diester hydrolase activity"/>
    <property type="evidence" value="ECO:0007669"/>
    <property type="project" value="UniProtKB-ARBA"/>
</dbReference>
<accession>A0A3E0TU22</accession>
<dbReference type="AlphaFoldDB" id="A0A3E0TU22"/>
<comment type="caution">
    <text evidence="2">The sequence shown here is derived from an EMBL/GenBank/DDBJ whole genome shotgun (WGS) entry which is preliminary data.</text>
</comment>
<dbReference type="CDD" id="cd00077">
    <property type="entry name" value="HDc"/>
    <property type="match status" value="1"/>
</dbReference>
<dbReference type="Pfam" id="PF11871">
    <property type="entry name" value="DUF3391"/>
    <property type="match status" value="1"/>
</dbReference>
<dbReference type="PANTHER" id="PTHR43155">
    <property type="entry name" value="CYCLIC DI-GMP PHOSPHODIESTERASE PA4108-RELATED"/>
    <property type="match status" value="1"/>
</dbReference>
<dbReference type="SMART" id="SM00471">
    <property type="entry name" value="HDc"/>
    <property type="match status" value="1"/>
</dbReference>
<dbReference type="InterPro" id="IPR003607">
    <property type="entry name" value="HD/PDEase_dom"/>
</dbReference>
<dbReference type="Proteomes" id="UP000256478">
    <property type="component" value="Unassembled WGS sequence"/>
</dbReference>
<dbReference type="SUPFAM" id="SSF109604">
    <property type="entry name" value="HD-domain/PDEase-like"/>
    <property type="match status" value="1"/>
</dbReference>
<dbReference type="Pfam" id="PF13487">
    <property type="entry name" value="HD_5"/>
    <property type="match status" value="1"/>
</dbReference>
<sequence>MPSELFPKDHANKYSEIDIDQLKPGMYVKSISFQDKGFILKSEGYVLSATKIMQLKAAGIKKLIVDPAKQKAAEHIDKVMPNISSSPLTKLNKVGRPHGVSLEDELKNAQSLYSNAKDLQQKILGTVKADRELNAEEVRETTDAMVDSIFRNQDALACLSRLRSKSNYLMEHSLNCSILMSIFAKHLKLERDIIEQLALGAFLHDVGKVFIPDDILDKPGSLTEKEQKIVQTHVALGAKILEDTPHISHIAMTCVREHHERLDGSGYPKQFKDDDISKYGRMMAIVDSYDAMTSDRSYKKAVHPVTAFKTLIKESATGYDEELVEKFIQCLGVYPVGTLVQLNSGKIGLIAELNRDKPTHPVVKVFYNTRLNQTIPIEDIDLSKSKYRDQIDKCIRPEEFNINLLSFFKTAFES</sequence>
<evidence type="ECO:0000313" key="3">
    <source>
        <dbReference type="Proteomes" id="UP000256478"/>
    </source>
</evidence>
<name>A0A3E0TU22_9GAMM</name>
<dbReference type="EMBL" id="QUOU01000001">
    <property type="protein sequence ID" value="REL27969.1"/>
    <property type="molecule type" value="Genomic_DNA"/>
</dbReference>
<protein>
    <submittedName>
        <fullName evidence="2">HD-GYP domain-containing protein</fullName>
    </submittedName>
</protein>
<dbReference type="Gene3D" id="1.10.3210.10">
    <property type="entry name" value="Hypothetical protein af1432"/>
    <property type="match status" value="1"/>
</dbReference>
<proteinExistence type="predicted"/>
<feature type="domain" description="HD-GYP" evidence="1">
    <location>
        <begin position="147"/>
        <end position="343"/>
    </location>
</feature>
<dbReference type="InterPro" id="IPR037522">
    <property type="entry name" value="HD_GYP_dom"/>
</dbReference>